<dbReference type="PANTHER" id="PTHR36834">
    <property type="entry name" value="MEMBRANE PROTEIN-RELATED"/>
    <property type="match status" value="1"/>
</dbReference>
<evidence type="ECO:0000256" key="1">
    <source>
        <dbReference type="SAM" id="Phobius"/>
    </source>
</evidence>
<keyword evidence="1" id="KW-0472">Membrane</keyword>
<organism evidence="3 4">
    <name type="scientific">Levilactobacillus hammesii DSM 16381</name>
    <dbReference type="NCBI Taxonomy" id="1423753"/>
    <lineage>
        <taxon>Bacteria</taxon>
        <taxon>Bacillati</taxon>
        <taxon>Bacillota</taxon>
        <taxon>Bacilli</taxon>
        <taxon>Lactobacillales</taxon>
        <taxon>Lactobacillaceae</taxon>
        <taxon>Levilactobacillus</taxon>
    </lineage>
</organism>
<gene>
    <name evidence="3" type="ORF">FD28_GL001899</name>
</gene>
<dbReference type="InterPro" id="IPR006976">
    <property type="entry name" value="VanZ-like"/>
</dbReference>
<dbReference type="RefSeq" id="WP_057731238.1">
    <property type="nucleotide sequence ID" value="NZ_AZFS01000003.1"/>
</dbReference>
<dbReference type="EMBL" id="AZFS01000003">
    <property type="protein sequence ID" value="KRL98536.1"/>
    <property type="molecule type" value="Genomic_DNA"/>
</dbReference>
<dbReference type="OrthoDB" id="2247368at2"/>
<feature type="transmembrane region" description="Helical" evidence="1">
    <location>
        <begin position="108"/>
        <end position="126"/>
    </location>
</feature>
<feature type="domain" description="VanZ-like" evidence="2">
    <location>
        <begin position="71"/>
        <end position="157"/>
    </location>
</feature>
<dbReference type="STRING" id="1423753.FD28_GL001899"/>
<evidence type="ECO:0000313" key="3">
    <source>
        <dbReference type="EMBL" id="KRL98536.1"/>
    </source>
</evidence>
<evidence type="ECO:0000313" key="4">
    <source>
        <dbReference type="Proteomes" id="UP000051580"/>
    </source>
</evidence>
<protein>
    <recommendedName>
        <fullName evidence="2">VanZ-like domain-containing protein</fullName>
    </recommendedName>
</protein>
<name>A0A0R1V5C9_9LACO</name>
<proteinExistence type="predicted"/>
<dbReference type="AlphaFoldDB" id="A0A0R1V5C9"/>
<evidence type="ECO:0000259" key="2">
    <source>
        <dbReference type="Pfam" id="PF04892"/>
    </source>
</evidence>
<dbReference type="Pfam" id="PF04892">
    <property type="entry name" value="VanZ"/>
    <property type="match status" value="1"/>
</dbReference>
<keyword evidence="1" id="KW-0812">Transmembrane</keyword>
<feature type="transmembrane region" description="Helical" evidence="1">
    <location>
        <begin position="138"/>
        <end position="158"/>
    </location>
</feature>
<keyword evidence="1" id="KW-1133">Transmembrane helix</keyword>
<comment type="caution">
    <text evidence="3">The sequence shown here is derived from an EMBL/GenBank/DDBJ whole genome shotgun (WGS) entry which is preliminary data.</text>
</comment>
<dbReference type="PANTHER" id="PTHR36834:SF1">
    <property type="entry name" value="INTEGRAL MEMBRANE PROTEIN"/>
    <property type="match status" value="1"/>
</dbReference>
<sequence>MVRWLPFILVSLLWVSLCLRDWRHGRLRRIWWWLGCWGLSALTWTPVAITLGGSVGQIQSFWWAGGIWVIWPLQPASVDASFWLNILMTVPQGLIWQYNHSAHRWRQWLLAGLATGLTLEGGQALFNRLVSLGRWVDINDVITNCLGVVIGAAIMLALQRRHATLK</sequence>
<dbReference type="PATRIC" id="fig|1423753.3.peg.1994"/>
<keyword evidence="4" id="KW-1185">Reference proteome</keyword>
<accession>A0A0R1V5C9</accession>
<dbReference type="InterPro" id="IPR053150">
    <property type="entry name" value="Teicoplanin_resist-assoc"/>
</dbReference>
<dbReference type="Proteomes" id="UP000051580">
    <property type="component" value="Unassembled WGS sequence"/>
</dbReference>
<feature type="transmembrane region" description="Helical" evidence="1">
    <location>
        <begin position="30"/>
        <end position="51"/>
    </location>
</feature>
<reference evidence="3 4" key="1">
    <citation type="journal article" date="2015" name="Genome Announc.">
        <title>Expanding the biotechnology potential of lactobacilli through comparative genomics of 213 strains and associated genera.</title>
        <authorList>
            <person name="Sun Z."/>
            <person name="Harris H.M."/>
            <person name="McCann A."/>
            <person name="Guo C."/>
            <person name="Argimon S."/>
            <person name="Zhang W."/>
            <person name="Yang X."/>
            <person name="Jeffery I.B."/>
            <person name="Cooney J.C."/>
            <person name="Kagawa T.F."/>
            <person name="Liu W."/>
            <person name="Song Y."/>
            <person name="Salvetti E."/>
            <person name="Wrobel A."/>
            <person name="Rasinkangas P."/>
            <person name="Parkhill J."/>
            <person name="Rea M.C."/>
            <person name="O'Sullivan O."/>
            <person name="Ritari J."/>
            <person name="Douillard F.P."/>
            <person name="Paul Ross R."/>
            <person name="Yang R."/>
            <person name="Briner A.E."/>
            <person name="Felis G.E."/>
            <person name="de Vos W.M."/>
            <person name="Barrangou R."/>
            <person name="Klaenhammer T.R."/>
            <person name="Caufield P.W."/>
            <person name="Cui Y."/>
            <person name="Zhang H."/>
            <person name="O'Toole P.W."/>
        </authorList>
    </citation>
    <scope>NUCLEOTIDE SEQUENCE [LARGE SCALE GENOMIC DNA]</scope>
    <source>
        <strain evidence="3 4">DSM 16381</strain>
    </source>
</reference>